<evidence type="ECO:0000313" key="2">
    <source>
        <dbReference type="Proteomes" id="UP000821866"/>
    </source>
</evidence>
<dbReference type="EMBL" id="JABSTU010000007">
    <property type="protein sequence ID" value="KAH8025590.1"/>
    <property type="molecule type" value="Genomic_DNA"/>
</dbReference>
<proteinExistence type="predicted"/>
<reference evidence="1" key="1">
    <citation type="journal article" date="2020" name="Cell">
        <title>Large-Scale Comparative Analyses of Tick Genomes Elucidate Their Genetic Diversity and Vector Capacities.</title>
        <authorList>
            <consortium name="Tick Genome and Microbiome Consortium (TIGMIC)"/>
            <person name="Jia N."/>
            <person name="Wang J."/>
            <person name="Shi W."/>
            <person name="Du L."/>
            <person name="Sun Y."/>
            <person name="Zhan W."/>
            <person name="Jiang J.F."/>
            <person name="Wang Q."/>
            <person name="Zhang B."/>
            <person name="Ji P."/>
            <person name="Bell-Sakyi L."/>
            <person name="Cui X.M."/>
            <person name="Yuan T.T."/>
            <person name="Jiang B.G."/>
            <person name="Yang W.F."/>
            <person name="Lam T.T."/>
            <person name="Chang Q.C."/>
            <person name="Ding S.J."/>
            <person name="Wang X.J."/>
            <person name="Zhu J.G."/>
            <person name="Ruan X.D."/>
            <person name="Zhao L."/>
            <person name="Wei J.T."/>
            <person name="Ye R.Z."/>
            <person name="Que T.C."/>
            <person name="Du C.H."/>
            <person name="Zhou Y.H."/>
            <person name="Cheng J.X."/>
            <person name="Dai P.F."/>
            <person name="Guo W.B."/>
            <person name="Han X.H."/>
            <person name="Huang E.J."/>
            <person name="Li L.F."/>
            <person name="Wei W."/>
            <person name="Gao Y.C."/>
            <person name="Liu J.Z."/>
            <person name="Shao H.Z."/>
            <person name="Wang X."/>
            <person name="Wang C.C."/>
            <person name="Yang T.C."/>
            <person name="Huo Q.B."/>
            <person name="Li W."/>
            <person name="Chen H.Y."/>
            <person name="Chen S.E."/>
            <person name="Zhou L.G."/>
            <person name="Ni X.B."/>
            <person name="Tian J.H."/>
            <person name="Sheng Y."/>
            <person name="Liu T."/>
            <person name="Pan Y.S."/>
            <person name="Xia L.Y."/>
            <person name="Li J."/>
            <person name="Zhao F."/>
            <person name="Cao W.C."/>
        </authorList>
    </citation>
    <scope>NUCLEOTIDE SEQUENCE</scope>
    <source>
        <strain evidence="1">Rmic-2018</strain>
    </source>
</reference>
<dbReference type="Proteomes" id="UP000821866">
    <property type="component" value="Unassembled WGS sequence"/>
</dbReference>
<evidence type="ECO:0000313" key="1">
    <source>
        <dbReference type="EMBL" id="KAH8025590.1"/>
    </source>
</evidence>
<comment type="caution">
    <text evidence="1">The sequence shown here is derived from an EMBL/GenBank/DDBJ whole genome shotgun (WGS) entry which is preliminary data.</text>
</comment>
<sequence>MISALAQNLGEFAAGRIFCLPGTIDTAAMVNITSFVGHLTFPVRDEAPMVRCALLNELVVLASNINKLTQLPTRFVPSLRIDTVKRRVEGPGAGVPTGKIGCVDLGTYTRILGGSFILEGDYAELGPGTWGSGTALVPMALSALGNRFAVPYLLSFVGPEYWSMRVWYSHGCKDSLAPEGQKDVTILTAPYASLNYITGDFNILIVLIDTEHKQAKARNFDSGRSGVQVPIIGHALCNFDNLGLPGVCDLVDAFLGPAGEDVAPGGRQLDVSLAWEYMYNYIATPGCAEHALALASQMSRRFFVDPLVKAETNGDSIGLFSTLAHLFEQANGRSFPKVKVWPAGEQWTAAAPVHLTWLGWYNIGQSGMLPEATFAAPEGAAYPPGFDENLLGVSPFLAVCAASPTFRMARALGLIEGEHKLYLPSGQLC</sequence>
<accession>A0A9J6DUE4</accession>
<organism evidence="1 2">
    <name type="scientific">Rhipicephalus microplus</name>
    <name type="common">Cattle tick</name>
    <name type="synonym">Boophilus microplus</name>
    <dbReference type="NCBI Taxonomy" id="6941"/>
    <lineage>
        <taxon>Eukaryota</taxon>
        <taxon>Metazoa</taxon>
        <taxon>Ecdysozoa</taxon>
        <taxon>Arthropoda</taxon>
        <taxon>Chelicerata</taxon>
        <taxon>Arachnida</taxon>
        <taxon>Acari</taxon>
        <taxon>Parasitiformes</taxon>
        <taxon>Ixodida</taxon>
        <taxon>Ixodoidea</taxon>
        <taxon>Ixodidae</taxon>
        <taxon>Rhipicephalinae</taxon>
        <taxon>Rhipicephalus</taxon>
        <taxon>Boophilus</taxon>
    </lineage>
</organism>
<protein>
    <submittedName>
        <fullName evidence="1">Uncharacterized protein</fullName>
    </submittedName>
</protein>
<keyword evidence="2" id="KW-1185">Reference proteome</keyword>
<name>A0A9J6DUE4_RHIMP</name>
<reference evidence="1" key="2">
    <citation type="submission" date="2021-09" db="EMBL/GenBank/DDBJ databases">
        <authorList>
            <person name="Jia N."/>
            <person name="Wang J."/>
            <person name="Shi W."/>
            <person name="Du L."/>
            <person name="Sun Y."/>
            <person name="Zhan W."/>
            <person name="Jiang J."/>
            <person name="Wang Q."/>
            <person name="Zhang B."/>
            <person name="Ji P."/>
            <person name="Sakyi L.B."/>
            <person name="Cui X."/>
            <person name="Yuan T."/>
            <person name="Jiang B."/>
            <person name="Yang W."/>
            <person name="Lam T.T.-Y."/>
            <person name="Chang Q."/>
            <person name="Ding S."/>
            <person name="Wang X."/>
            <person name="Zhu J."/>
            <person name="Ruan X."/>
            <person name="Zhao L."/>
            <person name="Wei J."/>
            <person name="Que T."/>
            <person name="Du C."/>
            <person name="Cheng J."/>
            <person name="Dai P."/>
            <person name="Han X."/>
            <person name="Huang E."/>
            <person name="Gao Y."/>
            <person name="Liu J."/>
            <person name="Shao H."/>
            <person name="Ye R."/>
            <person name="Li L."/>
            <person name="Wei W."/>
            <person name="Wang X."/>
            <person name="Wang C."/>
            <person name="Huo Q."/>
            <person name="Li W."/>
            <person name="Guo W."/>
            <person name="Chen H."/>
            <person name="Chen S."/>
            <person name="Zhou L."/>
            <person name="Zhou L."/>
            <person name="Ni X."/>
            <person name="Tian J."/>
            <person name="Zhou Y."/>
            <person name="Sheng Y."/>
            <person name="Liu T."/>
            <person name="Pan Y."/>
            <person name="Xia L."/>
            <person name="Li J."/>
            <person name="Zhao F."/>
            <person name="Cao W."/>
        </authorList>
    </citation>
    <scope>NUCLEOTIDE SEQUENCE</scope>
    <source>
        <strain evidence="1">Rmic-2018</strain>
        <tissue evidence="1">Larvae</tissue>
    </source>
</reference>
<gene>
    <name evidence="1" type="ORF">HPB51_010048</name>
</gene>
<dbReference type="AlphaFoldDB" id="A0A9J6DUE4"/>